<sequence>MGRPKQFDPALAVGQAMDLFWRRGYAGTTPQDLAGELGIGKGSLYHAFGGKRQLFDLAVERYLDQHVEATIATLERPGPARERLRTALRRLVEADADHRGCLMINSAVEFGLPDDAVVRQVRRMFARIEGAFEALLASGQRAGEIRPDLDAGATAGLLLNTVAGLRVLARVESSPDRLLRVVDATVDLL</sequence>
<dbReference type="SUPFAM" id="SSF48498">
    <property type="entry name" value="Tetracyclin repressor-like, C-terminal domain"/>
    <property type="match status" value="1"/>
</dbReference>
<dbReference type="RefSeq" id="WP_106125532.1">
    <property type="nucleotide sequence ID" value="NZ_PVZG01000002.1"/>
</dbReference>
<evidence type="ECO:0000256" key="4">
    <source>
        <dbReference type="PROSITE-ProRule" id="PRU00335"/>
    </source>
</evidence>
<proteinExistence type="predicted"/>
<dbReference type="Proteomes" id="UP000239209">
    <property type="component" value="Unassembled WGS sequence"/>
</dbReference>
<dbReference type="PANTHER" id="PTHR47506">
    <property type="entry name" value="TRANSCRIPTIONAL REGULATORY PROTEIN"/>
    <property type="match status" value="1"/>
</dbReference>
<organism evidence="6 7">
    <name type="scientific">Pseudosporangium ferrugineum</name>
    <dbReference type="NCBI Taxonomy" id="439699"/>
    <lineage>
        <taxon>Bacteria</taxon>
        <taxon>Bacillati</taxon>
        <taxon>Actinomycetota</taxon>
        <taxon>Actinomycetes</taxon>
        <taxon>Micromonosporales</taxon>
        <taxon>Micromonosporaceae</taxon>
        <taxon>Pseudosporangium</taxon>
    </lineage>
</organism>
<dbReference type="Pfam" id="PF16925">
    <property type="entry name" value="TetR_C_13"/>
    <property type="match status" value="1"/>
</dbReference>
<reference evidence="6 7" key="1">
    <citation type="submission" date="2018-03" db="EMBL/GenBank/DDBJ databases">
        <title>Genomic Encyclopedia of Archaeal and Bacterial Type Strains, Phase II (KMG-II): from individual species to whole genera.</title>
        <authorList>
            <person name="Goeker M."/>
        </authorList>
    </citation>
    <scope>NUCLEOTIDE SEQUENCE [LARGE SCALE GENOMIC DNA]</scope>
    <source>
        <strain evidence="6 7">DSM 45348</strain>
    </source>
</reference>
<evidence type="ECO:0000313" key="6">
    <source>
        <dbReference type="EMBL" id="PRY32364.1"/>
    </source>
</evidence>
<dbReference type="InterPro" id="IPR001647">
    <property type="entry name" value="HTH_TetR"/>
</dbReference>
<feature type="DNA-binding region" description="H-T-H motif" evidence="4">
    <location>
        <begin position="29"/>
        <end position="48"/>
    </location>
</feature>
<dbReference type="Pfam" id="PF00440">
    <property type="entry name" value="TetR_N"/>
    <property type="match status" value="1"/>
</dbReference>
<dbReference type="Gene3D" id="1.10.357.10">
    <property type="entry name" value="Tetracycline Repressor, domain 2"/>
    <property type="match status" value="1"/>
</dbReference>
<feature type="domain" description="HTH tetR-type" evidence="5">
    <location>
        <begin position="6"/>
        <end position="66"/>
    </location>
</feature>
<gene>
    <name evidence="6" type="ORF">CLV70_102575</name>
</gene>
<keyword evidence="2 4" id="KW-0238">DNA-binding</keyword>
<dbReference type="PROSITE" id="PS50977">
    <property type="entry name" value="HTH_TETR_2"/>
    <property type="match status" value="1"/>
</dbReference>
<accession>A0A2T0SG15</accession>
<evidence type="ECO:0000259" key="5">
    <source>
        <dbReference type="PROSITE" id="PS50977"/>
    </source>
</evidence>
<dbReference type="InterPro" id="IPR036271">
    <property type="entry name" value="Tet_transcr_reg_TetR-rel_C_sf"/>
</dbReference>
<dbReference type="PANTHER" id="PTHR47506:SF10">
    <property type="entry name" value="TRANSCRIPTIONAL REGULATORY PROTEIN"/>
    <property type="match status" value="1"/>
</dbReference>
<keyword evidence="3" id="KW-0804">Transcription</keyword>
<dbReference type="Gene3D" id="1.10.10.60">
    <property type="entry name" value="Homeodomain-like"/>
    <property type="match status" value="1"/>
</dbReference>
<dbReference type="OrthoDB" id="9805134at2"/>
<evidence type="ECO:0000256" key="1">
    <source>
        <dbReference type="ARBA" id="ARBA00023015"/>
    </source>
</evidence>
<dbReference type="GO" id="GO:0003677">
    <property type="term" value="F:DNA binding"/>
    <property type="evidence" value="ECO:0007669"/>
    <property type="project" value="UniProtKB-UniRule"/>
</dbReference>
<keyword evidence="1" id="KW-0805">Transcription regulation</keyword>
<dbReference type="AlphaFoldDB" id="A0A2T0SG15"/>
<evidence type="ECO:0000256" key="2">
    <source>
        <dbReference type="ARBA" id="ARBA00023125"/>
    </source>
</evidence>
<comment type="caution">
    <text evidence="6">The sequence shown here is derived from an EMBL/GenBank/DDBJ whole genome shotgun (WGS) entry which is preliminary data.</text>
</comment>
<dbReference type="InterPro" id="IPR011075">
    <property type="entry name" value="TetR_C"/>
</dbReference>
<dbReference type="PRINTS" id="PR00455">
    <property type="entry name" value="HTHTETR"/>
</dbReference>
<dbReference type="SUPFAM" id="SSF46689">
    <property type="entry name" value="Homeodomain-like"/>
    <property type="match status" value="1"/>
</dbReference>
<dbReference type="InterPro" id="IPR009057">
    <property type="entry name" value="Homeodomain-like_sf"/>
</dbReference>
<keyword evidence="7" id="KW-1185">Reference proteome</keyword>
<protein>
    <submittedName>
        <fullName evidence="6">TetR family transcriptional regulator</fullName>
    </submittedName>
</protein>
<dbReference type="EMBL" id="PVZG01000002">
    <property type="protein sequence ID" value="PRY32364.1"/>
    <property type="molecule type" value="Genomic_DNA"/>
</dbReference>
<evidence type="ECO:0000256" key="3">
    <source>
        <dbReference type="ARBA" id="ARBA00023163"/>
    </source>
</evidence>
<evidence type="ECO:0000313" key="7">
    <source>
        <dbReference type="Proteomes" id="UP000239209"/>
    </source>
</evidence>
<name>A0A2T0SG15_9ACTN</name>